<dbReference type="Proteomes" id="UP000190367">
    <property type="component" value="Unassembled WGS sequence"/>
</dbReference>
<keyword evidence="2" id="KW-1185">Reference proteome</keyword>
<dbReference type="EMBL" id="FUWZ01000001">
    <property type="protein sequence ID" value="SJZ51594.1"/>
    <property type="molecule type" value="Genomic_DNA"/>
</dbReference>
<name>A0A1T4LAD5_9BACT</name>
<evidence type="ECO:0000313" key="2">
    <source>
        <dbReference type="Proteomes" id="UP000190367"/>
    </source>
</evidence>
<organism evidence="1 2">
    <name type="scientific">Chitinophaga eiseniae</name>
    <dbReference type="NCBI Taxonomy" id="634771"/>
    <lineage>
        <taxon>Bacteria</taxon>
        <taxon>Pseudomonadati</taxon>
        <taxon>Bacteroidota</taxon>
        <taxon>Chitinophagia</taxon>
        <taxon>Chitinophagales</taxon>
        <taxon>Chitinophagaceae</taxon>
        <taxon>Chitinophaga</taxon>
    </lineage>
</organism>
<evidence type="ECO:0008006" key="3">
    <source>
        <dbReference type="Google" id="ProtNLM"/>
    </source>
</evidence>
<reference evidence="2" key="1">
    <citation type="submission" date="2017-02" db="EMBL/GenBank/DDBJ databases">
        <authorList>
            <person name="Varghese N."/>
            <person name="Submissions S."/>
        </authorList>
    </citation>
    <scope>NUCLEOTIDE SEQUENCE [LARGE SCALE GENOMIC DNA]</scope>
    <source>
        <strain evidence="2">DSM 22224</strain>
    </source>
</reference>
<evidence type="ECO:0000313" key="1">
    <source>
        <dbReference type="EMBL" id="SJZ51594.1"/>
    </source>
</evidence>
<dbReference type="STRING" id="634771.SAMN04488128_101554"/>
<sequence>MPDLYIIAGCNGAGKTTASYTILPEILYCREFICSC</sequence>
<proteinExistence type="predicted"/>
<dbReference type="AlphaFoldDB" id="A0A1T4LAD5"/>
<protein>
    <recommendedName>
        <fullName evidence="3">Zeta toxin</fullName>
    </recommendedName>
</protein>
<gene>
    <name evidence="1" type="ORF">SAMN04488128_101554</name>
</gene>
<accession>A0A1T4LAD5</accession>